<dbReference type="PANTHER" id="PTHR48079:SF6">
    <property type="entry name" value="NAD(P)-BINDING DOMAIN-CONTAINING PROTEIN-RELATED"/>
    <property type="match status" value="1"/>
</dbReference>
<protein>
    <submittedName>
        <fullName evidence="2">NAD-dependent epimerase/dehydratase</fullName>
    </submittedName>
</protein>
<reference evidence="2 3" key="1">
    <citation type="submission" date="2006-04" db="EMBL/GenBank/DDBJ databases">
        <authorList>
            <person name="Nierman W.C."/>
        </authorList>
    </citation>
    <scope>NUCLEOTIDE SEQUENCE [LARGE SCALE GENOMIC DNA]</scope>
    <source>
        <strain evidence="2 3">DW4/3-1</strain>
    </source>
</reference>
<name>Q08WY3_STIAD</name>
<dbReference type="EMBL" id="AAMD01000096">
    <property type="protein sequence ID" value="EAU65008.1"/>
    <property type="molecule type" value="Genomic_DNA"/>
</dbReference>
<dbReference type="InterPro" id="IPR036291">
    <property type="entry name" value="NAD(P)-bd_dom_sf"/>
</dbReference>
<dbReference type="Gene3D" id="3.40.50.720">
    <property type="entry name" value="NAD(P)-binding Rossmann-like Domain"/>
    <property type="match status" value="1"/>
</dbReference>
<evidence type="ECO:0000313" key="2">
    <source>
        <dbReference type="EMBL" id="EAU65008.1"/>
    </source>
</evidence>
<gene>
    <name evidence="2" type="ORF">STIAU_5984</name>
</gene>
<accession>Q08WY3</accession>
<dbReference type="GO" id="GO:0005737">
    <property type="term" value="C:cytoplasm"/>
    <property type="evidence" value="ECO:0007669"/>
    <property type="project" value="TreeGrafter"/>
</dbReference>
<dbReference type="PANTHER" id="PTHR48079">
    <property type="entry name" value="PROTEIN YEEZ"/>
    <property type="match status" value="1"/>
</dbReference>
<dbReference type="GO" id="GO:0004029">
    <property type="term" value="F:aldehyde dehydrogenase (NAD+) activity"/>
    <property type="evidence" value="ECO:0007669"/>
    <property type="project" value="TreeGrafter"/>
</dbReference>
<sequence length="309" mass="32862">MTMKRAFVTGVTGYIGGSVAEGLRRKGFSVVGVVRHPADAARISALGIETVVGGLEDSALLARLAREADVTVNAADSDHRGAAEALVGALKGTNKTLVHTSGSSIVADEGTGAASERVFEDTTPFTPVPQKVARVAIDRLVRDSAREGVRSIVVCPTMIYGNGLGAKRDSAQVPLLIRESSRRQAGVHIGPGLNVWSNVHIEDLTELYLLVIEKAPPGSFFFAEHGEAALKDIASAISRMMGWGGKTFRWELADAIQAIGEETARYGLASNSRVRATEGKKLGWTPRHTSLLRDIESGSYREAFGPASR</sequence>
<dbReference type="AlphaFoldDB" id="Q08WY3"/>
<dbReference type="Proteomes" id="UP000032702">
    <property type="component" value="Unassembled WGS sequence"/>
</dbReference>
<evidence type="ECO:0000313" key="3">
    <source>
        <dbReference type="Proteomes" id="UP000032702"/>
    </source>
</evidence>
<organism evidence="2 3">
    <name type="scientific">Stigmatella aurantiaca (strain DW4/3-1)</name>
    <dbReference type="NCBI Taxonomy" id="378806"/>
    <lineage>
        <taxon>Bacteria</taxon>
        <taxon>Pseudomonadati</taxon>
        <taxon>Myxococcota</taxon>
        <taxon>Myxococcia</taxon>
        <taxon>Myxococcales</taxon>
        <taxon>Cystobacterineae</taxon>
        <taxon>Archangiaceae</taxon>
        <taxon>Stigmatella</taxon>
    </lineage>
</organism>
<dbReference type="InterPro" id="IPR051783">
    <property type="entry name" value="NAD(P)-dependent_oxidoreduct"/>
</dbReference>
<feature type="domain" description="NAD-dependent epimerase/dehydratase" evidence="1">
    <location>
        <begin position="7"/>
        <end position="214"/>
    </location>
</feature>
<proteinExistence type="predicted"/>
<dbReference type="InterPro" id="IPR001509">
    <property type="entry name" value="Epimerase_deHydtase"/>
</dbReference>
<comment type="caution">
    <text evidence="2">The sequence shown here is derived from an EMBL/GenBank/DDBJ whole genome shotgun (WGS) entry which is preliminary data.</text>
</comment>
<dbReference type="PATRIC" id="fig|378806.16.peg.4022"/>
<evidence type="ECO:0000259" key="1">
    <source>
        <dbReference type="Pfam" id="PF01370"/>
    </source>
</evidence>
<dbReference type="SUPFAM" id="SSF51735">
    <property type="entry name" value="NAD(P)-binding Rossmann-fold domains"/>
    <property type="match status" value="1"/>
</dbReference>
<dbReference type="Pfam" id="PF01370">
    <property type="entry name" value="Epimerase"/>
    <property type="match status" value="1"/>
</dbReference>